<reference evidence="3 4" key="1">
    <citation type="journal article" date="2018" name="Mol. Biol. Evol.">
        <title>Broad Genomic Sampling Reveals a Smut Pathogenic Ancestry of the Fungal Clade Ustilaginomycotina.</title>
        <authorList>
            <person name="Kijpornyongpan T."/>
            <person name="Mondo S.J."/>
            <person name="Barry K."/>
            <person name="Sandor L."/>
            <person name="Lee J."/>
            <person name="Lipzen A."/>
            <person name="Pangilinan J."/>
            <person name="LaButti K."/>
            <person name="Hainaut M."/>
            <person name="Henrissat B."/>
            <person name="Grigoriev I.V."/>
            <person name="Spatafora J.W."/>
            <person name="Aime M.C."/>
        </authorList>
    </citation>
    <scope>NUCLEOTIDE SEQUENCE [LARGE SCALE GENOMIC DNA]</scope>
    <source>
        <strain evidence="3 4">MCA 3645</strain>
    </source>
</reference>
<evidence type="ECO:0000259" key="2">
    <source>
        <dbReference type="PROSITE" id="PS50925"/>
    </source>
</evidence>
<dbReference type="InterPro" id="IPR007024">
    <property type="entry name" value="BLUF_domain"/>
</dbReference>
<sequence>MIAPQRPTIHAETPPALSETGIQTIARSISVGPLSPRRPPASFSRSTSTRSGEKLHQPRRPASSHSSRQSSSDSLSSATTASSLTTPSPATEVERELEREEDLLQVVYTSSAYSRHITITEIRSILQASRSNNESKDITGLLLYRDGSFAQFLEGPASAVDALYQKIERDPRHRGIIRVLRQPATKRDFSRWSMAFRDLDMIKNRTAPSGHSRDASNSSVGAEASEASSNGDLADACDGFNQLMNFGLKVGDHTDAEYRPDAYGNAKIDLPLNMSAPMRKLVTTFYRLLDRPL</sequence>
<evidence type="ECO:0000313" key="4">
    <source>
        <dbReference type="Proteomes" id="UP000246740"/>
    </source>
</evidence>
<dbReference type="SUPFAM" id="SSF54975">
    <property type="entry name" value="Acylphosphatase/BLUF domain-like"/>
    <property type="match status" value="1"/>
</dbReference>
<organism evidence="3 4">
    <name type="scientific">Testicularia cyperi</name>
    <dbReference type="NCBI Taxonomy" id="1882483"/>
    <lineage>
        <taxon>Eukaryota</taxon>
        <taxon>Fungi</taxon>
        <taxon>Dikarya</taxon>
        <taxon>Basidiomycota</taxon>
        <taxon>Ustilaginomycotina</taxon>
        <taxon>Ustilaginomycetes</taxon>
        <taxon>Ustilaginales</taxon>
        <taxon>Anthracoideaceae</taxon>
        <taxon>Testicularia</taxon>
    </lineage>
</organism>
<keyword evidence="4" id="KW-1185">Reference proteome</keyword>
<dbReference type="EMBL" id="KZ819188">
    <property type="protein sequence ID" value="PWZ02834.1"/>
    <property type="molecule type" value="Genomic_DNA"/>
</dbReference>
<feature type="compositionally biased region" description="Low complexity" evidence="1">
    <location>
        <begin position="60"/>
        <end position="90"/>
    </location>
</feature>
<dbReference type="Pfam" id="PF04940">
    <property type="entry name" value="BLUF"/>
    <property type="match status" value="1"/>
</dbReference>
<evidence type="ECO:0000256" key="1">
    <source>
        <dbReference type="SAM" id="MobiDB-lite"/>
    </source>
</evidence>
<evidence type="ECO:0000313" key="3">
    <source>
        <dbReference type="EMBL" id="PWZ02834.1"/>
    </source>
</evidence>
<gene>
    <name evidence="3" type="ORF">BCV70DRAFT_7015</name>
</gene>
<proteinExistence type="predicted"/>
<dbReference type="GO" id="GO:0071949">
    <property type="term" value="F:FAD binding"/>
    <property type="evidence" value="ECO:0007669"/>
    <property type="project" value="InterPro"/>
</dbReference>
<dbReference type="GO" id="GO:0009882">
    <property type="term" value="F:blue light photoreceptor activity"/>
    <property type="evidence" value="ECO:0007669"/>
    <property type="project" value="InterPro"/>
</dbReference>
<feature type="compositionally biased region" description="Low complexity" evidence="1">
    <location>
        <begin position="215"/>
        <end position="227"/>
    </location>
</feature>
<dbReference type="SMART" id="SM01034">
    <property type="entry name" value="BLUF"/>
    <property type="match status" value="1"/>
</dbReference>
<dbReference type="AlphaFoldDB" id="A0A317XX52"/>
<dbReference type="InterPro" id="IPR036046">
    <property type="entry name" value="Acylphosphatase-like_dom_sf"/>
</dbReference>
<protein>
    <submittedName>
        <fullName evidence="3">BLUF-domain-containing protein</fullName>
    </submittedName>
</protein>
<feature type="domain" description="BLUF" evidence="2">
    <location>
        <begin position="103"/>
        <end position="195"/>
    </location>
</feature>
<accession>A0A317XX52</accession>
<feature type="region of interest" description="Disordered" evidence="1">
    <location>
        <begin position="1"/>
        <end position="97"/>
    </location>
</feature>
<dbReference type="PROSITE" id="PS50925">
    <property type="entry name" value="BLUF"/>
    <property type="match status" value="1"/>
</dbReference>
<dbReference type="Proteomes" id="UP000246740">
    <property type="component" value="Unassembled WGS sequence"/>
</dbReference>
<feature type="compositionally biased region" description="Low complexity" evidence="1">
    <location>
        <begin position="40"/>
        <end position="50"/>
    </location>
</feature>
<feature type="region of interest" description="Disordered" evidence="1">
    <location>
        <begin position="206"/>
        <end position="227"/>
    </location>
</feature>
<dbReference type="InParanoid" id="A0A317XX52"/>
<dbReference type="OrthoDB" id="2106504at2759"/>
<dbReference type="Gene3D" id="3.30.70.100">
    <property type="match status" value="1"/>
</dbReference>
<name>A0A317XX52_9BASI</name>